<evidence type="ECO:0000313" key="8">
    <source>
        <dbReference type="Proteomes" id="UP000036932"/>
    </source>
</evidence>
<dbReference type="OrthoDB" id="9008185at2"/>
<evidence type="ECO:0000256" key="3">
    <source>
        <dbReference type="ARBA" id="ARBA00022723"/>
    </source>
</evidence>
<protein>
    <submittedName>
        <fullName evidence="7">DNA mismatch repair protein MutT</fullName>
    </submittedName>
</protein>
<evidence type="ECO:0000256" key="2">
    <source>
        <dbReference type="ARBA" id="ARBA00005582"/>
    </source>
</evidence>
<evidence type="ECO:0000313" key="7">
    <source>
        <dbReference type="EMBL" id="KOR90753.1"/>
    </source>
</evidence>
<evidence type="ECO:0000256" key="4">
    <source>
        <dbReference type="ARBA" id="ARBA00022801"/>
    </source>
</evidence>
<sequence length="150" mass="17933">MNYKVWTLCMIQDGDRVLMLNRNHDHFQGYIPPGGKLEFPESPVEGAIREVKEETGLDVRNLRFKGIYEYVNEKARDRHIIYNYLTREFSGELITESEEGNPEWIHINELEFVPMQTSIRRRIPYFFKEGTFEIHVVWDEGEKEVHIRET</sequence>
<dbReference type="EMBL" id="LIUT01000001">
    <property type="protein sequence ID" value="KOR90753.1"/>
    <property type="molecule type" value="Genomic_DNA"/>
</dbReference>
<dbReference type="Proteomes" id="UP000036932">
    <property type="component" value="Unassembled WGS sequence"/>
</dbReference>
<dbReference type="GO" id="GO:0005737">
    <property type="term" value="C:cytoplasm"/>
    <property type="evidence" value="ECO:0007669"/>
    <property type="project" value="TreeGrafter"/>
</dbReference>
<evidence type="ECO:0000256" key="5">
    <source>
        <dbReference type="ARBA" id="ARBA00022842"/>
    </source>
</evidence>
<dbReference type="GO" id="GO:0046872">
    <property type="term" value="F:metal ion binding"/>
    <property type="evidence" value="ECO:0007669"/>
    <property type="project" value="UniProtKB-KW"/>
</dbReference>
<keyword evidence="8" id="KW-1185">Reference proteome</keyword>
<keyword evidence="5" id="KW-0460">Magnesium</keyword>
<keyword evidence="3" id="KW-0479">Metal-binding</keyword>
<gene>
    <name evidence="7" type="ORF">AM231_11585</name>
</gene>
<dbReference type="Pfam" id="PF00293">
    <property type="entry name" value="NUDIX"/>
    <property type="match status" value="1"/>
</dbReference>
<dbReference type="PANTHER" id="PTHR43758">
    <property type="entry name" value="7,8-DIHYDRO-8-OXOGUANINE TRIPHOSPHATASE"/>
    <property type="match status" value="1"/>
</dbReference>
<comment type="caution">
    <text evidence="7">The sequence shown here is derived from an EMBL/GenBank/DDBJ whole genome shotgun (WGS) entry which is preliminary data.</text>
</comment>
<feature type="domain" description="Nudix hydrolase" evidence="6">
    <location>
        <begin position="2"/>
        <end position="128"/>
    </location>
</feature>
<name>A0A0M1P8F8_9BACL</name>
<dbReference type="Gene3D" id="3.90.79.10">
    <property type="entry name" value="Nucleoside Triphosphate Pyrophosphohydrolase"/>
    <property type="match status" value="1"/>
</dbReference>
<dbReference type="PROSITE" id="PS51462">
    <property type="entry name" value="NUDIX"/>
    <property type="match status" value="1"/>
</dbReference>
<dbReference type="CDD" id="cd18875">
    <property type="entry name" value="NUDIX_Hydrolase"/>
    <property type="match status" value="1"/>
</dbReference>
<dbReference type="PANTHER" id="PTHR43758:SF2">
    <property type="entry name" value="OXIDIZED PURINE NUCLEOSIDE TRIPHOSPHATE HYDROLASE"/>
    <property type="match status" value="1"/>
</dbReference>
<reference evidence="8" key="1">
    <citation type="submission" date="2015-08" db="EMBL/GenBank/DDBJ databases">
        <title>Genome sequencing project for genomic taxonomy and phylogenomics of Bacillus-like bacteria.</title>
        <authorList>
            <person name="Liu B."/>
            <person name="Wang J."/>
            <person name="Zhu Y."/>
            <person name="Liu G."/>
            <person name="Chen Q."/>
            <person name="Chen Z."/>
            <person name="Lan J."/>
            <person name="Che J."/>
            <person name="Ge C."/>
            <person name="Shi H."/>
            <person name="Pan Z."/>
            <person name="Liu X."/>
        </authorList>
    </citation>
    <scope>NUCLEOTIDE SEQUENCE [LARGE SCALE GENOMIC DNA]</scope>
    <source>
        <strain evidence="8">FJAT-22460</strain>
    </source>
</reference>
<accession>A0A0M1P8F8</accession>
<evidence type="ECO:0000256" key="1">
    <source>
        <dbReference type="ARBA" id="ARBA00001946"/>
    </source>
</evidence>
<evidence type="ECO:0000259" key="6">
    <source>
        <dbReference type="PROSITE" id="PS51462"/>
    </source>
</evidence>
<dbReference type="AlphaFoldDB" id="A0A0M1P8F8"/>
<proteinExistence type="inferred from homology"/>
<keyword evidence="4" id="KW-0378">Hydrolase</keyword>
<comment type="cofactor">
    <cofactor evidence="1">
        <name>Mg(2+)</name>
        <dbReference type="ChEBI" id="CHEBI:18420"/>
    </cofactor>
</comment>
<organism evidence="7 8">
    <name type="scientific">Paenibacillus solani</name>
    <dbReference type="NCBI Taxonomy" id="1705565"/>
    <lineage>
        <taxon>Bacteria</taxon>
        <taxon>Bacillati</taxon>
        <taxon>Bacillota</taxon>
        <taxon>Bacilli</taxon>
        <taxon>Bacillales</taxon>
        <taxon>Paenibacillaceae</taxon>
        <taxon>Paenibacillus</taxon>
    </lineage>
</organism>
<dbReference type="InterPro" id="IPR015797">
    <property type="entry name" value="NUDIX_hydrolase-like_dom_sf"/>
</dbReference>
<dbReference type="PROSITE" id="PS00893">
    <property type="entry name" value="NUDIX_BOX"/>
    <property type="match status" value="1"/>
</dbReference>
<dbReference type="InterPro" id="IPR000086">
    <property type="entry name" value="NUDIX_hydrolase_dom"/>
</dbReference>
<dbReference type="SUPFAM" id="SSF55811">
    <property type="entry name" value="Nudix"/>
    <property type="match status" value="1"/>
</dbReference>
<dbReference type="InterPro" id="IPR020084">
    <property type="entry name" value="NUDIX_hydrolase_CS"/>
</dbReference>
<dbReference type="GO" id="GO:0016818">
    <property type="term" value="F:hydrolase activity, acting on acid anhydrides, in phosphorus-containing anhydrides"/>
    <property type="evidence" value="ECO:0007669"/>
    <property type="project" value="TreeGrafter"/>
</dbReference>
<comment type="similarity">
    <text evidence="2">Belongs to the Nudix hydrolase family.</text>
</comment>
<dbReference type="PATRIC" id="fig|1705565.3.peg.4326"/>